<dbReference type="EMBL" id="FOSL01000013">
    <property type="protein sequence ID" value="SFK81308.1"/>
    <property type="molecule type" value="Genomic_DNA"/>
</dbReference>
<dbReference type="OrthoDB" id="7202843at2"/>
<accession>A0A1I4CJ90</accession>
<reference evidence="1 2" key="1">
    <citation type="submission" date="2016-10" db="EMBL/GenBank/DDBJ databases">
        <authorList>
            <person name="Varghese N."/>
            <person name="Submissions S."/>
        </authorList>
    </citation>
    <scope>NUCLEOTIDE SEQUENCE [LARGE SCALE GENOMIC DNA]</scope>
    <source>
        <strain evidence="1 2">DSM 21822</strain>
    </source>
</reference>
<evidence type="ECO:0000313" key="2">
    <source>
        <dbReference type="Proteomes" id="UP000323300"/>
    </source>
</evidence>
<sequence>MVISIESVFGARLGRVTVFVDHDREQAWTDEPHYSDLKEWVRDNSLLGRDMMVVGGDQHRVARDMPIDMKPEQET</sequence>
<proteinExistence type="predicted"/>
<organism evidence="1 2">
    <name type="scientific">Neomesorhizobium albiziae</name>
    <dbReference type="NCBI Taxonomy" id="335020"/>
    <lineage>
        <taxon>Bacteria</taxon>
        <taxon>Pseudomonadati</taxon>
        <taxon>Pseudomonadota</taxon>
        <taxon>Alphaproteobacteria</taxon>
        <taxon>Hyphomicrobiales</taxon>
        <taxon>Phyllobacteriaceae</taxon>
        <taxon>Neomesorhizobium</taxon>
    </lineage>
</organism>
<name>A0A1I4CJ90_9HYPH</name>
<protein>
    <submittedName>
        <fullName evidence="1">Uncharacterized protein</fullName>
    </submittedName>
</protein>
<dbReference type="Proteomes" id="UP000323300">
    <property type="component" value="Unassembled WGS sequence"/>
</dbReference>
<dbReference type="RefSeq" id="WP_149762040.1">
    <property type="nucleotide sequence ID" value="NZ_BSPE01000003.1"/>
</dbReference>
<evidence type="ECO:0000313" key="1">
    <source>
        <dbReference type="EMBL" id="SFK81308.1"/>
    </source>
</evidence>
<gene>
    <name evidence="1" type="ORF">SAMN04488498_113105</name>
</gene>
<dbReference type="AlphaFoldDB" id="A0A1I4CJ90"/>
<keyword evidence="2" id="KW-1185">Reference proteome</keyword>